<accession>A0ABZ1U470</accession>
<feature type="compositionally biased region" description="Low complexity" evidence="1">
    <location>
        <begin position="51"/>
        <end position="61"/>
    </location>
</feature>
<dbReference type="PRINTS" id="PR01217">
    <property type="entry name" value="PRICHEXTENSN"/>
</dbReference>
<reference evidence="3" key="1">
    <citation type="submission" date="2022-10" db="EMBL/GenBank/DDBJ databases">
        <title>The complete genomes of actinobacterial strains from the NBC collection.</title>
        <authorList>
            <person name="Joergensen T.S."/>
            <person name="Alvarez Arevalo M."/>
            <person name="Sterndorff E.B."/>
            <person name="Faurdal D."/>
            <person name="Vuksanovic O."/>
            <person name="Mourched A.-S."/>
            <person name="Charusanti P."/>
            <person name="Shaw S."/>
            <person name="Blin K."/>
            <person name="Weber T."/>
        </authorList>
    </citation>
    <scope>NUCLEOTIDE SEQUENCE</scope>
    <source>
        <strain evidence="3">NBC_00222</strain>
    </source>
</reference>
<feature type="region of interest" description="Disordered" evidence="1">
    <location>
        <begin position="1"/>
        <end position="109"/>
    </location>
</feature>
<evidence type="ECO:0000256" key="1">
    <source>
        <dbReference type="SAM" id="MobiDB-lite"/>
    </source>
</evidence>
<feature type="compositionally biased region" description="Pro residues" evidence="1">
    <location>
        <begin position="1"/>
        <end position="50"/>
    </location>
</feature>
<dbReference type="EMBL" id="CP108110">
    <property type="protein sequence ID" value="WUQ85039.1"/>
    <property type="molecule type" value="Genomic_DNA"/>
</dbReference>
<feature type="transmembrane region" description="Helical" evidence="2">
    <location>
        <begin position="114"/>
        <end position="132"/>
    </location>
</feature>
<dbReference type="RefSeq" id="WP_328955843.1">
    <property type="nucleotide sequence ID" value="NZ_CP108110.1"/>
</dbReference>
<keyword evidence="2" id="KW-1133">Transmembrane helix</keyword>
<dbReference type="Proteomes" id="UP001432222">
    <property type="component" value="Chromosome"/>
</dbReference>
<feature type="compositionally biased region" description="Pro residues" evidence="1">
    <location>
        <begin position="62"/>
        <end position="77"/>
    </location>
</feature>
<keyword evidence="2" id="KW-0812">Transmembrane</keyword>
<evidence type="ECO:0000313" key="4">
    <source>
        <dbReference type="Proteomes" id="UP001432222"/>
    </source>
</evidence>
<name>A0ABZ1U470_9ACTN</name>
<protein>
    <submittedName>
        <fullName evidence="3">Uncharacterized protein</fullName>
    </submittedName>
</protein>
<sequence length="220" mass="22443">MSTPPSPYGPPPGYGAAPAPQPYGPPAPPPYGQPQPVPAGYGAPPPPPGYGYPAAPQAAQPYPQPVHPQGPYPPAPYPQAQQAPGPYGQPSPHGYPPAAPQPGPAAKGRGKARLKAVGLVLGVIALIVGYFVTGPSVSSAKAGDCVKASGSRDVSVVKCTDSKANYKVLTKFESTTDTSKCRETAGTTSTVSGKSGRRWNKKRYVLCLGPLAGVPPVKKS</sequence>
<keyword evidence="2" id="KW-0472">Membrane</keyword>
<keyword evidence="4" id="KW-1185">Reference proteome</keyword>
<proteinExistence type="predicted"/>
<evidence type="ECO:0000313" key="3">
    <source>
        <dbReference type="EMBL" id="WUQ85039.1"/>
    </source>
</evidence>
<organism evidence="3 4">
    <name type="scientific">Kitasatospora purpeofusca</name>
    <dbReference type="NCBI Taxonomy" id="67352"/>
    <lineage>
        <taxon>Bacteria</taxon>
        <taxon>Bacillati</taxon>
        <taxon>Actinomycetota</taxon>
        <taxon>Actinomycetes</taxon>
        <taxon>Kitasatosporales</taxon>
        <taxon>Streptomycetaceae</taxon>
        <taxon>Kitasatospora</taxon>
    </lineage>
</organism>
<feature type="compositionally biased region" description="Pro residues" evidence="1">
    <location>
        <begin position="87"/>
        <end position="103"/>
    </location>
</feature>
<gene>
    <name evidence="3" type="ORF">OHA16_19970</name>
</gene>
<evidence type="ECO:0000256" key="2">
    <source>
        <dbReference type="SAM" id="Phobius"/>
    </source>
</evidence>